<dbReference type="SUPFAM" id="SSF52540">
    <property type="entry name" value="P-loop containing nucleoside triphosphate hydrolases"/>
    <property type="match status" value="1"/>
</dbReference>
<dbReference type="GO" id="GO:0001667">
    <property type="term" value="P:ameboidal-type cell migration"/>
    <property type="evidence" value="ECO:0007669"/>
    <property type="project" value="UniProtKB-ARBA"/>
</dbReference>
<keyword evidence="3" id="KW-0132">Cell division</keyword>
<dbReference type="InterPro" id="IPR001806">
    <property type="entry name" value="Small_GTPase"/>
</dbReference>
<dbReference type="InterPro" id="IPR003578">
    <property type="entry name" value="Small_GTPase_Rho"/>
</dbReference>
<evidence type="ECO:0000256" key="2">
    <source>
        <dbReference type="ARBA" id="ARBA00023134"/>
    </source>
</evidence>
<keyword evidence="2" id="KW-0342">GTP-binding</keyword>
<dbReference type="PANTHER" id="PTHR24072">
    <property type="entry name" value="RHO FAMILY GTPASE"/>
    <property type="match status" value="1"/>
</dbReference>
<dbReference type="AlphaFoldDB" id="A0A6A4WUR6"/>
<dbReference type="OrthoDB" id="8830751at2759"/>
<dbReference type="GO" id="GO:0051301">
    <property type="term" value="P:cell division"/>
    <property type="evidence" value="ECO:0007669"/>
    <property type="project" value="UniProtKB-KW"/>
</dbReference>
<dbReference type="SMART" id="SM00174">
    <property type="entry name" value="RHO"/>
    <property type="match status" value="1"/>
</dbReference>
<gene>
    <name evidence="3" type="primary">cdc42</name>
    <name evidence="3" type="ORF">FJT64_018467</name>
</gene>
<proteinExistence type="predicted"/>
<dbReference type="GO" id="GO:0003924">
    <property type="term" value="F:GTPase activity"/>
    <property type="evidence" value="ECO:0007669"/>
    <property type="project" value="InterPro"/>
</dbReference>
<reference evidence="3 4" key="1">
    <citation type="submission" date="2019-07" db="EMBL/GenBank/DDBJ databases">
        <title>Draft genome assembly of a fouling barnacle, Amphibalanus amphitrite (Darwin, 1854): The first reference genome for Thecostraca.</title>
        <authorList>
            <person name="Kim W."/>
        </authorList>
    </citation>
    <scope>NUCLEOTIDE SEQUENCE [LARGE SCALE GENOMIC DNA]</scope>
    <source>
        <strain evidence="3">SNU_AA5</strain>
        <tissue evidence="3">Soma without cirri and trophi</tissue>
    </source>
</reference>
<evidence type="ECO:0000313" key="3">
    <source>
        <dbReference type="EMBL" id="KAF0310575.1"/>
    </source>
</evidence>
<dbReference type="GO" id="GO:0007264">
    <property type="term" value="P:small GTPase-mediated signal transduction"/>
    <property type="evidence" value="ECO:0007669"/>
    <property type="project" value="InterPro"/>
</dbReference>
<protein>
    <submittedName>
        <fullName evidence="3">Cell division control protein 42</fullName>
    </submittedName>
</protein>
<dbReference type="EMBL" id="VIIS01000301">
    <property type="protein sequence ID" value="KAF0310575.1"/>
    <property type="molecule type" value="Genomic_DNA"/>
</dbReference>
<keyword evidence="3" id="KW-0131">Cell cycle</keyword>
<evidence type="ECO:0000256" key="1">
    <source>
        <dbReference type="ARBA" id="ARBA00022741"/>
    </source>
</evidence>
<name>A0A6A4WUR6_AMPAM</name>
<organism evidence="3 4">
    <name type="scientific">Amphibalanus amphitrite</name>
    <name type="common">Striped barnacle</name>
    <name type="synonym">Balanus amphitrite</name>
    <dbReference type="NCBI Taxonomy" id="1232801"/>
    <lineage>
        <taxon>Eukaryota</taxon>
        <taxon>Metazoa</taxon>
        <taxon>Ecdysozoa</taxon>
        <taxon>Arthropoda</taxon>
        <taxon>Crustacea</taxon>
        <taxon>Multicrustacea</taxon>
        <taxon>Cirripedia</taxon>
        <taxon>Thoracica</taxon>
        <taxon>Thoracicalcarea</taxon>
        <taxon>Balanomorpha</taxon>
        <taxon>Balanoidea</taxon>
        <taxon>Balanidae</taxon>
        <taxon>Amphibalaninae</taxon>
        <taxon>Amphibalanus</taxon>
    </lineage>
</organism>
<dbReference type="GO" id="GO:0022412">
    <property type="term" value="P:cellular process involved in reproduction in multicellular organism"/>
    <property type="evidence" value="ECO:0007669"/>
    <property type="project" value="UniProtKB-ARBA"/>
</dbReference>
<dbReference type="InterPro" id="IPR027417">
    <property type="entry name" value="P-loop_NTPase"/>
</dbReference>
<dbReference type="GO" id="GO:0005525">
    <property type="term" value="F:GTP binding"/>
    <property type="evidence" value="ECO:0007669"/>
    <property type="project" value="UniProtKB-KW"/>
</dbReference>
<accession>A0A6A4WUR6</accession>
<evidence type="ECO:0000313" key="4">
    <source>
        <dbReference type="Proteomes" id="UP000440578"/>
    </source>
</evidence>
<dbReference type="GO" id="GO:0003006">
    <property type="term" value="P:developmental process involved in reproduction"/>
    <property type="evidence" value="ECO:0007669"/>
    <property type="project" value="UniProtKB-ARBA"/>
</dbReference>
<dbReference type="Proteomes" id="UP000440578">
    <property type="component" value="Unassembled WGS sequence"/>
</dbReference>
<sequence>MHTYASGRRPSPSSSCLESLSKMVHVTAHHLNATYELQLFDTLSGAGQLRSRLTAYSAYRDTDCALLCADLTEPSSWRRLEADWKAELDTHLAGVPLVVAGTKAEARDAIEASDAGAGEAMGSERGRRVAARLGAAAYRECSTVTGDGVSAVFADVLEAVLHPQRRLPTRPLSVRDLWDKFTAR</sequence>
<dbReference type="Pfam" id="PF00071">
    <property type="entry name" value="Ras"/>
    <property type="match status" value="1"/>
</dbReference>
<dbReference type="Gene3D" id="3.40.50.300">
    <property type="entry name" value="P-loop containing nucleotide triphosphate hydrolases"/>
    <property type="match status" value="1"/>
</dbReference>
<dbReference type="PROSITE" id="PS51419">
    <property type="entry name" value="RAB"/>
    <property type="match status" value="1"/>
</dbReference>
<dbReference type="GO" id="GO:0035099">
    <property type="term" value="P:hemocyte migration"/>
    <property type="evidence" value="ECO:0007669"/>
    <property type="project" value="UniProtKB-ARBA"/>
</dbReference>
<dbReference type="SMART" id="SM00175">
    <property type="entry name" value="RAB"/>
    <property type="match status" value="1"/>
</dbReference>
<keyword evidence="4" id="KW-1185">Reference proteome</keyword>
<dbReference type="GO" id="GO:0035006">
    <property type="term" value="P:melanization defense response"/>
    <property type="evidence" value="ECO:0007669"/>
    <property type="project" value="UniProtKB-ARBA"/>
</dbReference>
<keyword evidence="1" id="KW-0547">Nucleotide-binding</keyword>
<comment type="caution">
    <text evidence="3">The sequence shown here is derived from an EMBL/GenBank/DDBJ whole genome shotgun (WGS) entry which is preliminary data.</text>
</comment>